<dbReference type="STRING" id="981222.Cabther_A0154"/>
<dbReference type="Proteomes" id="UP000006791">
    <property type="component" value="Chromosome 1"/>
</dbReference>
<dbReference type="RefSeq" id="WP_014098665.1">
    <property type="nucleotide sequence ID" value="NC_016024.1"/>
</dbReference>
<reference evidence="3 4" key="1">
    <citation type="journal article" date="2012" name="Environ. Microbiol.">
        <title>Complete genome of Candidatus Chloracidobacterium thermophilum, a chlorophyll-based photoheterotroph belonging to the phylum Acidobacteria.</title>
        <authorList>
            <person name="Garcia Costas A.M."/>
            <person name="Liu Z."/>
            <person name="Tomsho L.P."/>
            <person name="Schuster S.C."/>
            <person name="Ward D.M."/>
            <person name="Bryant D.A."/>
        </authorList>
    </citation>
    <scope>NUCLEOTIDE SEQUENCE [LARGE SCALE GENOMIC DNA]</scope>
    <source>
        <strain evidence="3 4">B</strain>
    </source>
</reference>
<feature type="chain" id="PRO_5003432995" evidence="2">
    <location>
        <begin position="20"/>
        <end position="246"/>
    </location>
</feature>
<dbReference type="PROSITE" id="PS51257">
    <property type="entry name" value="PROKAR_LIPOPROTEIN"/>
    <property type="match status" value="1"/>
</dbReference>
<dbReference type="PANTHER" id="PTHR41913:SF1">
    <property type="entry name" value="DUF1684 DOMAIN-CONTAINING PROTEIN"/>
    <property type="match status" value="1"/>
</dbReference>
<dbReference type="Pfam" id="PF07920">
    <property type="entry name" value="DUF1684"/>
    <property type="match status" value="1"/>
</dbReference>
<evidence type="ECO:0000313" key="4">
    <source>
        <dbReference type="Proteomes" id="UP000006791"/>
    </source>
</evidence>
<proteinExistence type="predicted"/>
<organism evidence="3 4">
    <name type="scientific">Chloracidobacterium thermophilum (strain B)</name>
    <dbReference type="NCBI Taxonomy" id="981222"/>
    <lineage>
        <taxon>Bacteria</taxon>
        <taxon>Pseudomonadati</taxon>
        <taxon>Acidobacteriota</taxon>
        <taxon>Terriglobia</taxon>
        <taxon>Terriglobales</taxon>
        <taxon>Acidobacteriaceae</taxon>
        <taxon>Chloracidobacterium</taxon>
    </lineage>
</organism>
<feature type="compositionally biased region" description="Pro residues" evidence="1">
    <location>
        <begin position="33"/>
        <end position="42"/>
    </location>
</feature>
<dbReference type="KEGG" id="ctm:Cabther_A0154"/>
<feature type="region of interest" description="Disordered" evidence="1">
    <location>
        <begin position="31"/>
        <end position="61"/>
    </location>
</feature>
<keyword evidence="4" id="KW-1185">Reference proteome</keyword>
<feature type="signal peptide" evidence="2">
    <location>
        <begin position="1"/>
        <end position="19"/>
    </location>
</feature>
<protein>
    <submittedName>
        <fullName evidence="3">Uncharacterized conserved protein</fullName>
    </submittedName>
</protein>
<dbReference type="PANTHER" id="PTHR41913">
    <property type="entry name" value="DUF1684 DOMAIN-CONTAINING PROTEIN"/>
    <property type="match status" value="1"/>
</dbReference>
<dbReference type="AlphaFoldDB" id="G2LGG7"/>
<name>G2LGG7_CHLTF</name>
<dbReference type="InterPro" id="IPR012467">
    <property type="entry name" value="DUF1684"/>
</dbReference>
<evidence type="ECO:0000256" key="1">
    <source>
        <dbReference type="SAM" id="MobiDB-lite"/>
    </source>
</evidence>
<gene>
    <name evidence="3" type="ordered locus">Cabther_A0154</name>
</gene>
<dbReference type="EMBL" id="CP002514">
    <property type="protein sequence ID" value="AEP10927.1"/>
    <property type="molecule type" value="Genomic_DNA"/>
</dbReference>
<sequence length="246" mass="26994">MGSRAVVMRLSLTCLVGTAVILSGCASDAPRPVTTPPTPPAAAPVADAAPEPPLSPLDDPRAPVERVAQALLAQRELKDRAFRLEADSPIPAERRTTFRGLTYFPFDPNYRFVVTLEPCSKETTIEMATNRPGEIRRYRCAGVFRFKVEGVDCSLLVLTPDLGVPEAAADLFIPFRDTTAGRETYAAGRYLQLRRRPTNEYVLDFNQAFHPYCAYGGAYSCPLPPPENHLPVAIRAGEKLPEKPPK</sequence>
<evidence type="ECO:0000313" key="3">
    <source>
        <dbReference type="EMBL" id="AEP10927.1"/>
    </source>
</evidence>
<keyword evidence="2" id="KW-0732">Signal</keyword>
<evidence type="ECO:0000256" key="2">
    <source>
        <dbReference type="SAM" id="SignalP"/>
    </source>
</evidence>
<dbReference type="HOGENOM" id="CLU_090976_1_0_0"/>
<accession>G2LGG7</accession>